<dbReference type="OrthoDB" id="4827574at2"/>
<dbReference type="AlphaFoldDB" id="A0A494XGS7"/>
<dbReference type="Pfam" id="PF05076">
    <property type="entry name" value="SUFU"/>
    <property type="match status" value="1"/>
</dbReference>
<evidence type="ECO:0000259" key="1">
    <source>
        <dbReference type="Pfam" id="PF05076"/>
    </source>
</evidence>
<sequence>MTKEYTKAGDPVYRYDAKDSEWTPPTYGEEGWSEKIEEHFEKHYGTVETVLHEIMSDLIHVDVHHIKPTERHPYHVLFTTGMSYLPMNAPEGREDYRFAELMVCLPSDWPISDAAFENPDHYWPVYWLKMLARLPHEHDTWLGQGHTIPNGDPAEPLSGATNLNGIILLPPIRVSQEFHTLQIDEERCVHFYCLVPLFGEEMQFKLDEGSDALLDKFDKYQLNEVVDLKRKNTCKRSFFSRWRS</sequence>
<dbReference type="Proteomes" id="UP000282076">
    <property type="component" value="Unassembled WGS sequence"/>
</dbReference>
<organism evidence="2 3">
    <name type="scientific">Cohnella endophytica</name>
    <dbReference type="NCBI Taxonomy" id="2419778"/>
    <lineage>
        <taxon>Bacteria</taxon>
        <taxon>Bacillati</taxon>
        <taxon>Bacillota</taxon>
        <taxon>Bacilli</taxon>
        <taxon>Bacillales</taxon>
        <taxon>Paenibacillaceae</taxon>
        <taxon>Cohnella</taxon>
    </lineage>
</organism>
<dbReference type="EMBL" id="RBZM01000008">
    <property type="protein sequence ID" value="RKP49957.1"/>
    <property type="molecule type" value="Genomic_DNA"/>
</dbReference>
<accession>A0A494XGS7</accession>
<feature type="domain" description="Suppressor of fused-like" evidence="1">
    <location>
        <begin position="59"/>
        <end position="231"/>
    </location>
</feature>
<evidence type="ECO:0000313" key="2">
    <source>
        <dbReference type="EMBL" id="RKP49957.1"/>
    </source>
</evidence>
<keyword evidence="3" id="KW-1185">Reference proteome</keyword>
<name>A0A494XGS7_9BACL</name>
<dbReference type="RefSeq" id="WP_120978641.1">
    <property type="nucleotide sequence ID" value="NZ_RBZM01000008.1"/>
</dbReference>
<dbReference type="InterPro" id="IPR020941">
    <property type="entry name" value="SUFU-like_domain"/>
</dbReference>
<proteinExistence type="predicted"/>
<evidence type="ECO:0000313" key="3">
    <source>
        <dbReference type="Proteomes" id="UP000282076"/>
    </source>
</evidence>
<gene>
    <name evidence="2" type="ORF">D7Z26_19225</name>
</gene>
<reference evidence="2 3" key="1">
    <citation type="submission" date="2018-10" db="EMBL/GenBank/DDBJ databases">
        <title>Cohnella sp. M2MS4P-1, whole genome shotgun sequence.</title>
        <authorList>
            <person name="Tuo L."/>
        </authorList>
    </citation>
    <scope>NUCLEOTIDE SEQUENCE [LARGE SCALE GENOMIC DNA]</scope>
    <source>
        <strain evidence="2 3">M2MS4P-1</strain>
    </source>
</reference>
<protein>
    <submittedName>
        <fullName evidence="2">Suppressor of fused domain protein</fullName>
    </submittedName>
</protein>
<comment type="caution">
    <text evidence="2">The sequence shown here is derived from an EMBL/GenBank/DDBJ whole genome shotgun (WGS) entry which is preliminary data.</text>
</comment>